<organism evidence="2 3">
    <name type="scientific">Saguinus oedipus</name>
    <name type="common">Cotton-top tamarin</name>
    <name type="synonym">Oedipomidas oedipus</name>
    <dbReference type="NCBI Taxonomy" id="9490"/>
    <lineage>
        <taxon>Eukaryota</taxon>
        <taxon>Metazoa</taxon>
        <taxon>Chordata</taxon>
        <taxon>Craniata</taxon>
        <taxon>Vertebrata</taxon>
        <taxon>Euteleostomi</taxon>
        <taxon>Mammalia</taxon>
        <taxon>Eutheria</taxon>
        <taxon>Euarchontoglires</taxon>
        <taxon>Primates</taxon>
        <taxon>Haplorrhini</taxon>
        <taxon>Platyrrhini</taxon>
        <taxon>Cebidae</taxon>
        <taxon>Callitrichinae</taxon>
        <taxon>Saguinus</taxon>
    </lineage>
</organism>
<evidence type="ECO:0000313" key="2">
    <source>
        <dbReference type="EMBL" id="KAK2088588.1"/>
    </source>
</evidence>
<comment type="caution">
    <text evidence="2">The sequence shown here is derived from an EMBL/GenBank/DDBJ whole genome shotgun (WGS) entry which is preliminary data.</text>
</comment>
<dbReference type="EMBL" id="JASSZA010000019">
    <property type="protein sequence ID" value="KAK2088588.1"/>
    <property type="molecule type" value="Genomic_DNA"/>
</dbReference>
<evidence type="ECO:0000256" key="1">
    <source>
        <dbReference type="SAM" id="MobiDB-lite"/>
    </source>
</evidence>
<name>A0ABQ9TUY2_SAGOE</name>
<accession>A0ABQ9TUY2</accession>
<dbReference type="Proteomes" id="UP001266305">
    <property type="component" value="Unassembled WGS sequence"/>
</dbReference>
<proteinExistence type="predicted"/>
<gene>
    <name evidence="2" type="ORF">P7K49_034495</name>
</gene>
<reference evidence="2 3" key="1">
    <citation type="submission" date="2023-05" db="EMBL/GenBank/DDBJ databases">
        <title>B98-5 Cell Line De Novo Hybrid Assembly: An Optical Mapping Approach.</title>
        <authorList>
            <person name="Kananen K."/>
            <person name="Auerbach J.A."/>
            <person name="Kautto E."/>
            <person name="Blachly J.S."/>
        </authorList>
    </citation>
    <scope>NUCLEOTIDE SEQUENCE [LARGE SCALE GENOMIC DNA]</scope>
    <source>
        <strain evidence="2">B95-8</strain>
        <tissue evidence="2">Cell line</tissue>
    </source>
</reference>
<keyword evidence="3" id="KW-1185">Reference proteome</keyword>
<evidence type="ECO:0000313" key="3">
    <source>
        <dbReference type="Proteomes" id="UP001266305"/>
    </source>
</evidence>
<sequence length="173" mass="17645">MRNLSGNPGPRGSHSGLCSQADLGIIPSPPQAAMGQSEDPRTPRGSGPVHAVPIVPQDVRGSFRAAAGLRALTFGLAFSPPPATAAPRALFGILRGRGGLGCLRSPSRLHQFPAVLARGPIPAARPCPEGQSSLHTAVGPPNHPIPGLLFCGLRPLTNPGLPPLPCSAPTARI</sequence>
<protein>
    <submittedName>
        <fullName evidence="2">Uncharacterized protein</fullName>
    </submittedName>
</protein>
<feature type="region of interest" description="Disordered" evidence="1">
    <location>
        <begin position="1"/>
        <end position="47"/>
    </location>
</feature>